<dbReference type="InterPro" id="IPR050732">
    <property type="entry name" value="Beta-glucan_modifiers"/>
</dbReference>
<evidence type="ECO:0000256" key="8">
    <source>
        <dbReference type="ARBA" id="ARBA00022525"/>
    </source>
</evidence>
<dbReference type="Gene3D" id="3.20.20.80">
    <property type="entry name" value="Glycosidases"/>
    <property type="match status" value="1"/>
</dbReference>
<feature type="disulfide bond" evidence="21">
    <location>
        <begin position="232"/>
        <end position="278"/>
    </location>
</feature>
<dbReference type="EvolutionaryTrace" id="A0A0M3KKZ6"/>
<keyword evidence="7" id="KW-0134">Cell wall</keyword>
<keyword evidence="6" id="KW-1003">Cell membrane</keyword>
<keyword evidence="13" id="KW-0119">Carbohydrate metabolism</keyword>
<comment type="catalytic activity">
    <reaction evidence="1">
        <text>Hydrolysis of (1-&gt;3)-beta-D-glucosidic linkages in (1-&gt;3)-beta-D-glucans.</text>
        <dbReference type="EC" id="3.2.1.39"/>
    </reaction>
</comment>
<evidence type="ECO:0000256" key="12">
    <source>
        <dbReference type="ARBA" id="ARBA00023180"/>
    </source>
</evidence>
<dbReference type="GO" id="GO:0000272">
    <property type="term" value="P:polysaccharide catabolic process"/>
    <property type="evidence" value="ECO:0007669"/>
    <property type="project" value="UniProtKB-KW"/>
</dbReference>
<accession>A0A0M3KKZ6</accession>
<keyword evidence="14" id="KW-0961">Cell wall biogenesis/degradation</keyword>
<evidence type="ECO:0000256" key="2">
    <source>
        <dbReference type="ARBA" id="ARBA00004191"/>
    </source>
</evidence>
<dbReference type="EC" id="3.2.1.39" evidence="5"/>
<comment type="similarity">
    <text evidence="4 19">Belongs to the glycosyl hydrolase 17 family.</text>
</comment>
<keyword evidence="12" id="KW-0325">Glycoprotein</keyword>
<evidence type="ECO:0000256" key="9">
    <source>
        <dbReference type="ARBA" id="ARBA00022729"/>
    </source>
</evidence>
<evidence type="ECO:0000256" key="1">
    <source>
        <dbReference type="ARBA" id="ARBA00000382"/>
    </source>
</evidence>
<evidence type="ECO:0000256" key="6">
    <source>
        <dbReference type="ARBA" id="ARBA00022475"/>
    </source>
</evidence>
<evidence type="ECO:0000256" key="5">
    <source>
        <dbReference type="ARBA" id="ARBA00012780"/>
    </source>
</evidence>
<evidence type="ECO:0000256" key="10">
    <source>
        <dbReference type="ARBA" id="ARBA00022801"/>
    </source>
</evidence>
<evidence type="ECO:0000256" key="4">
    <source>
        <dbReference type="ARBA" id="ARBA00008773"/>
    </source>
</evidence>
<proteinExistence type="evidence at protein level"/>
<dbReference type="PDBsum" id="4WTP"/>
<dbReference type="GO" id="GO:0071555">
    <property type="term" value="P:cell wall organization"/>
    <property type="evidence" value="ECO:0007669"/>
    <property type="project" value="UniProtKB-KW"/>
</dbReference>
<dbReference type="PDB" id="4WTP">
    <property type="method" value="X-ray"/>
    <property type="resolution" value="1.30 A"/>
    <property type="chains" value="A=1-278"/>
</dbReference>
<organism evidence="20">
    <name type="scientific">Rhizomucor miehei CAU432</name>
    <dbReference type="NCBI Taxonomy" id="1031333"/>
    <lineage>
        <taxon>Eukaryota</taxon>
        <taxon>Fungi</taxon>
        <taxon>Fungi incertae sedis</taxon>
        <taxon>Mucoromycota</taxon>
        <taxon>Mucoromycotina</taxon>
        <taxon>Mucoromycetes</taxon>
        <taxon>Mucorales</taxon>
        <taxon>Lichtheimiaceae</taxon>
        <taxon>Rhizomucor</taxon>
    </lineage>
</organism>
<comment type="subcellular location">
    <subcellularLocation>
        <location evidence="3">Cell membrane</location>
        <topology evidence="3">Single-pass type II membrane protein</topology>
    </subcellularLocation>
    <subcellularLocation>
        <location evidence="2">Secreted</location>
        <location evidence="2">Cell wall</location>
    </subcellularLocation>
</comment>
<dbReference type="GO" id="GO:0005886">
    <property type="term" value="C:plasma membrane"/>
    <property type="evidence" value="ECO:0007669"/>
    <property type="project" value="UniProtKB-SubCell"/>
</dbReference>
<dbReference type="PANTHER" id="PTHR16631">
    <property type="entry name" value="GLUCAN 1,3-BETA-GLUCOSIDASE"/>
    <property type="match status" value="1"/>
</dbReference>
<keyword evidence="11" id="KW-0472">Membrane</keyword>
<dbReference type="InterPro" id="IPR000490">
    <property type="entry name" value="Glyco_hydro_17"/>
</dbReference>
<protein>
    <recommendedName>
        <fullName evidence="5">glucan endo-1,3-beta-D-glucosidase</fullName>
        <ecNumber evidence="5">3.2.1.39</ecNumber>
    </recommendedName>
    <alternativeName>
        <fullName evidence="18">Endo-1,3-beta-glucanase btgC</fullName>
    </alternativeName>
    <alternativeName>
        <fullName evidence="17">Laminarinase btgC</fullName>
    </alternativeName>
</protein>
<keyword evidence="10" id="KW-0378">Hydrolase</keyword>
<dbReference type="SMR" id="A0A0M3KKZ6"/>
<evidence type="ECO:0007829" key="21">
    <source>
        <dbReference type="PDB" id="4WTP"/>
    </source>
</evidence>
<dbReference type="GO" id="GO:0042973">
    <property type="term" value="F:glucan endo-1,3-beta-D-glucosidase activity"/>
    <property type="evidence" value="ECO:0007669"/>
    <property type="project" value="UniProtKB-EC"/>
</dbReference>
<evidence type="ECO:0000256" key="7">
    <source>
        <dbReference type="ARBA" id="ARBA00022512"/>
    </source>
</evidence>
<sequence length="278" mass="30542">MASMTGGQQMGRGSQTFYGINYGVNENSCPTVDSMKNDFNVLKPYTNRVRTFALSVCNQASLALAATQALGMRIYLGMWIDRPDTFDNEMNALKNILANNDVSNVDGLIVGSEVLYRGDTDPQSLANYIKQVKELVAPHGIKVATADVYYKFPEVVVKELDFLMMNAFPYWEGVTIDNAADTLMSHYDQVVGASLGKPVKISETGWPSAGGNFQSSVASVENENKYLHDVLCRVKQRNIDLLYFSAFDEPYRGGVEAHFGVLGSDRNTKPGITIEAGC</sequence>
<comment type="function">
    <text evidence="16">Glucanases play a role in cell expansion during growth, in cell-cell fusion during mating, and in spore release during sporulation. This enzyme may be involved in beta-glucan degradation. Active on laminarin and lichenan.</text>
</comment>
<name>A0A0M3KKZ6_RHIMI</name>
<evidence type="ECO:0000313" key="20">
    <source>
        <dbReference type="PDB" id="4WTP"/>
    </source>
</evidence>
<dbReference type="AlphaFoldDB" id="A0A0M3KKZ6"/>
<evidence type="ECO:0000256" key="13">
    <source>
        <dbReference type="ARBA" id="ARBA00023277"/>
    </source>
</evidence>
<evidence type="ECO:0000256" key="3">
    <source>
        <dbReference type="ARBA" id="ARBA00004401"/>
    </source>
</evidence>
<dbReference type="GO" id="GO:0009277">
    <property type="term" value="C:fungal-type cell wall"/>
    <property type="evidence" value="ECO:0007669"/>
    <property type="project" value="TreeGrafter"/>
</dbReference>
<evidence type="ECO:0000256" key="15">
    <source>
        <dbReference type="ARBA" id="ARBA00023326"/>
    </source>
</evidence>
<dbReference type="GO" id="GO:0005576">
    <property type="term" value="C:extracellular region"/>
    <property type="evidence" value="ECO:0007669"/>
    <property type="project" value="TreeGrafter"/>
</dbReference>
<evidence type="ECO:0000256" key="18">
    <source>
        <dbReference type="ARBA" id="ARBA00043078"/>
    </source>
</evidence>
<evidence type="ECO:0000256" key="11">
    <source>
        <dbReference type="ARBA" id="ARBA00023136"/>
    </source>
</evidence>
<evidence type="ECO:0000256" key="16">
    <source>
        <dbReference type="ARBA" id="ARBA00037649"/>
    </source>
</evidence>
<keyword evidence="9" id="KW-0732">Signal</keyword>
<dbReference type="Pfam" id="PF00332">
    <property type="entry name" value="Glyco_hydro_17"/>
    <property type="match status" value="1"/>
</dbReference>
<keyword evidence="20 21" id="KW-0002">3D-structure</keyword>
<dbReference type="GO" id="GO:0009986">
    <property type="term" value="C:cell surface"/>
    <property type="evidence" value="ECO:0007669"/>
    <property type="project" value="TreeGrafter"/>
</dbReference>
<evidence type="ECO:0000256" key="14">
    <source>
        <dbReference type="ARBA" id="ARBA00023316"/>
    </source>
</evidence>
<evidence type="ECO:0000256" key="17">
    <source>
        <dbReference type="ARBA" id="ARBA00042373"/>
    </source>
</evidence>
<evidence type="ECO:0000256" key="19">
    <source>
        <dbReference type="RuleBase" id="RU004335"/>
    </source>
</evidence>
<feature type="disulfide bond" evidence="21">
    <location>
        <begin position="29"/>
        <end position="57"/>
    </location>
</feature>
<keyword evidence="8" id="KW-0964">Secreted</keyword>
<dbReference type="PANTHER" id="PTHR16631:SF17">
    <property type="entry name" value="GLUCAN ENDO-1,3-BETA-GLUCOSIDASE BTGC"/>
    <property type="match status" value="1"/>
</dbReference>
<reference evidence="20 21" key="1">
    <citation type="journal article" date="2015" name="Acta Crystallogr. D">
        <title>The first crystal structure of a glycoside hydrolase family 17 beta-1,3-glucanosyltransferase displays a unique catalytic cleft.</title>
        <authorList>
            <person name="Qin Z."/>
            <person name="Yan Q."/>
            <person name="Lei J."/>
            <person name="Yang S."/>
            <person name="Jiang Z."/>
            <person name="Wu S."/>
        </authorList>
    </citation>
    <scope>X-RAY CRYSTALLOGRAPHY (1.30 ANGSTROMS)</scope>
    <scope>DISULFIDE BONDS</scope>
    <source>
        <strain evidence="20">CAU432</strain>
    </source>
</reference>
<keyword evidence="15" id="KW-0624">Polysaccharide degradation</keyword>
<dbReference type="SUPFAM" id="SSF51445">
    <property type="entry name" value="(Trans)glycosidases"/>
    <property type="match status" value="1"/>
</dbReference>
<dbReference type="InterPro" id="IPR017853">
    <property type="entry name" value="GH"/>
</dbReference>